<dbReference type="EMBL" id="KZ613952">
    <property type="protein sequence ID" value="PMD35460.1"/>
    <property type="molecule type" value="Genomic_DNA"/>
</dbReference>
<dbReference type="Gene3D" id="3.30.40.10">
    <property type="entry name" value="Zinc/RING finger domain, C3HC4 (zinc finger)"/>
    <property type="match status" value="2"/>
</dbReference>
<dbReference type="SUPFAM" id="SSF57850">
    <property type="entry name" value="RING/U-box"/>
    <property type="match status" value="1"/>
</dbReference>
<feature type="domain" description="TRAF-type" evidence="8">
    <location>
        <begin position="198"/>
        <end position="252"/>
    </location>
</feature>
<keyword evidence="10" id="KW-1185">Reference proteome</keyword>
<dbReference type="InterPro" id="IPR013083">
    <property type="entry name" value="Znf_RING/FYVE/PHD"/>
</dbReference>
<evidence type="ECO:0000313" key="9">
    <source>
        <dbReference type="EMBL" id="PMD35460.1"/>
    </source>
</evidence>
<evidence type="ECO:0000259" key="7">
    <source>
        <dbReference type="PROSITE" id="PS50089"/>
    </source>
</evidence>
<name>A0A2J6RAB6_HYAVF</name>
<dbReference type="PROSITE" id="PS50089">
    <property type="entry name" value="ZF_RING_2"/>
    <property type="match status" value="1"/>
</dbReference>
<dbReference type="SMART" id="SM00184">
    <property type="entry name" value="RING"/>
    <property type="match status" value="1"/>
</dbReference>
<keyword evidence="3 4" id="KW-0862">Zinc</keyword>
<feature type="domain" description="RING-type" evidence="7">
    <location>
        <begin position="63"/>
        <end position="101"/>
    </location>
</feature>
<dbReference type="InterPro" id="IPR001841">
    <property type="entry name" value="Znf_RING"/>
</dbReference>
<evidence type="ECO:0000313" key="10">
    <source>
        <dbReference type="Proteomes" id="UP000235786"/>
    </source>
</evidence>
<dbReference type="InterPro" id="IPR017907">
    <property type="entry name" value="Znf_RING_CS"/>
</dbReference>
<protein>
    <recommendedName>
        <fullName evidence="11">RING-type domain-containing protein</fullName>
    </recommendedName>
</protein>
<evidence type="ECO:0000256" key="3">
    <source>
        <dbReference type="ARBA" id="ARBA00022833"/>
    </source>
</evidence>
<feature type="compositionally biased region" description="Basic and acidic residues" evidence="6">
    <location>
        <begin position="435"/>
        <end position="448"/>
    </location>
</feature>
<feature type="coiled-coil region" evidence="5">
    <location>
        <begin position="268"/>
        <end position="295"/>
    </location>
</feature>
<reference evidence="9 10" key="1">
    <citation type="submission" date="2016-04" db="EMBL/GenBank/DDBJ databases">
        <title>A degradative enzymes factory behind the ericoid mycorrhizal symbiosis.</title>
        <authorList>
            <consortium name="DOE Joint Genome Institute"/>
            <person name="Martino E."/>
            <person name="Morin E."/>
            <person name="Grelet G."/>
            <person name="Kuo A."/>
            <person name="Kohler A."/>
            <person name="Daghino S."/>
            <person name="Barry K."/>
            <person name="Choi C."/>
            <person name="Cichocki N."/>
            <person name="Clum A."/>
            <person name="Copeland A."/>
            <person name="Hainaut M."/>
            <person name="Haridas S."/>
            <person name="Labutti K."/>
            <person name="Lindquist E."/>
            <person name="Lipzen A."/>
            <person name="Khouja H.-R."/>
            <person name="Murat C."/>
            <person name="Ohm R."/>
            <person name="Olson A."/>
            <person name="Spatafora J."/>
            <person name="Veneault-Fourrey C."/>
            <person name="Henrissat B."/>
            <person name="Grigoriev I."/>
            <person name="Martin F."/>
            <person name="Perotto S."/>
        </authorList>
    </citation>
    <scope>NUCLEOTIDE SEQUENCE [LARGE SCALE GENOMIC DNA]</scope>
    <source>
        <strain evidence="9 10">F</strain>
    </source>
</reference>
<evidence type="ECO:0000256" key="5">
    <source>
        <dbReference type="SAM" id="Coils"/>
    </source>
</evidence>
<dbReference type="AlphaFoldDB" id="A0A2J6RAB6"/>
<dbReference type="GO" id="GO:0008270">
    <property type="term" value="F:zinc ion binding"/>
    <property type="evidence" value="ECO:0007669"/>
    <property type="project" value="UniProtKB-KW"/>
</dbReference>
<dbReference type="OrthoDB" id="1630758at2759"/>
<gene>
    <name evidence="9" type="ORF">L207DRAFT_516411</name>
</gene>
<feature type="zinc finger region" description="TRAF-type" evidence="4">
    <location>
        <begin position="198"/>
        <end position="252"/>
    </location>
</feature>
<keyword evidence="1 4" id="KW-0479">Metal-binding</keyword>
<feature type="compositionally biased region" description="Gly residues" evidence="6">
    <location>
        <begin position="410"/>
        <end position="426"/>
    </location>
</feature>
<accession>A0A2J6RAB6</accession>
<proteinExistence type="predicted"/>
<dbReference type="PANTHER" id="PTHR10131">
    <property type="entry name" value="TNF RECEPTOR ASSOCIATED FACTOR"/>
    <property type="match status" value="1"/>
</dbReference>
<dbReference type="Proteomes" id="UP000235786">
    <property type="component" value="Unassembled WGS sequence"/>
</dbReference>
<dbReference type="PROSITE" id="PS50145">
    <property type="entry name" value="ZF_TRAF"/>
    <property type="match status" value="1"/>
</dbReference>
<evidence type="ECO:0000256" key="6">
    <source>
        <dbReference type="SAM" id="MobiDB-lite"/>
    </source>
</evidence>
<organism evidence="9 10">
    <name type="scientific">Hyaloscypha variabilis (strain UAMH 11265 / GT02V1 / F)</name>
    <name type="common">Meliniomyces variabilis</name>
    <dbReference type="NCBI Taxonomy" id="1149755"/>
    <lineage>
        <taxon>Eukaryota</taxon>
        <taxon>Fungi</taxon>
        <taxon>Dikarya</taxon>
        <taxon>Ascomycota</taxon>
        <taxon>Pezizomycotina</taxon>
        <taxon>Leotiomycetes</taxon>
        <taxon>Helotiales</taxon>
        <taxon>Hyaloscyphaceae</taxon>
        <taxon>Hyaloscypha</taxon>
        <taxon>Hyaloscypha variabilis</taxon>
    </lineage>
</organism>
<evidence type="ECO:0000259" key="8">
    <source>
        <dbReference type="PROSITE" id="PS50145"/>
    </source>
</evidence>
<sequence length="448" mass="50347">MSLQGHNPPPNTPSSDYSLSPRVSRRQPRTQMSTDRAANLNISHTVDLRALVYVGTVDQNLICAICRCALVDPVTTHCGHTFCQSCIDDALSHSQLCPVDRSWLSLADLKPSPRIIVNQLDDLKAKCPSCSIAYARSMLQNHLERYCKEALVFCAGKNTEQGCEETVKRRFSDKGCLHYTTECPDCQESLLMVELEDHREKLCDQRNRHCERCGAELLRCKESDHETECPDAIACCKWAEYGCEHEAKRRELPLHLDECSFKLVGPMAEILKKEINTLRSEVRTLTETNQLQERRIKFLENGFRDPYRPLDYSDFSDQTLSAIPEAGNPEPLSAGSEYLLSLLEAQESKMSQLSAAMTENEAKQTTLLFNETIPIKNELAEIRSMQQTTSMHVRWLLRFRLQDNHRRLGTGPGSNGGSDGATGGGSSNDSPLPRRLSDGLSRDIITKL</sequence>
<evidence type="ECO:0000256" key="2">
    <source>
        <dbReference type="ARBA" id="ARBA00022771"/>
    </source>
</evidence>
<keyword evidence="5" id="KW-0175">Coiled coil</keyword>
<dbReference type="PROSITE" id="PS00518">
    <property type="entry name" value="ZF_RING_1"/>
    <property type="match status" value="1"/>
</dbReference>
<evidence type="ECO:0000256" key="1">
    <source>
        <dbReference type="ARBA" id="ARBA00022723"/>
    </source>
</evidence>
<feature type="region of interest" description="Disordered" evidence="6">
    <location>
        <begin position="406"/>
        <end position="448"/>
    </location>
</feature>
<dbReference type="Pfam" id="PF13923">
    <property type="entry name" value="zf-C3HC4_2"/>
    <property type="match status" value="1"/>
</dbReference>
<dbReference type="InterPro" id="IPR001293">
    <property type="entry name" value="Znf_TRAF"/>
</dbReference>
<feature type="region of interest" description="Disordered" evidence="6">
    <location>
        <begin position="1"/>
        <end position="34"/>
    </location>
</feature>
<evidence type="ECO:0008006" key="11">
    <source>
        <dbReference type="Google" id="ProtNLM"/>
    </source>
</evidence>
<dbReference type="STRING" id="1149755.A0A2J6RAB6"/>
<dbReference type="PANTHER" id="PTHR10131:SF94">
    <property type="entry name" value="TNF RECEPTOR-ASSOCIATED FACTOR 4"/>
    <property type="match status" value="1"/>
</dbReference>
<evidence type="ECO:0000256" key="4">
    <source>
        <dbReference type="PROSITE-ProRule" id="PRU00207"/>
    </source>
</evidence>
<keyword evidence="2 4" id="KW-0863">Zinc-finger</keyword>